<name>A0A6S6RXJ2_9BACT</name>
<feature type="signal peptide" evidence="1">
    <location>
        <begin position="1"/>
        <end position="21"/>
    </location>
</feature>
<dbReference type="AlphaFoldDB" id="A0A6S6RXJ2"/>
<gene>
    <name evidence="2" type="ORF">HELGO_WM30040</name>
</gene>
<evidence type="ECO:0000256" key="1">
    <source>
        <dbReference type="SAM" id="SignalP"/>
    </source>
</evidence>
<sequence length="191" mass="22298">MTMNKIWLLYLLLFIQATSFAQTDVEAIRQTAEIYMEIVEQKKYQKTMDYLYPKLFDLVPRSLMEEALKAQEEQTDIELEIKDSKIEAVSKVLRVEAVKYALVNYSFLMIMTIPEEDKDGLEMMKGLFELNYGAKNVSLDVEKRAFSINVASAAYLINDPEYDGWKLLERKKELLPLLEKILPKKVLKKLK</sequence>
<dbReference type="EMBL" id="CACVAQ010000049">
    <property type="protein sequence ID" value="CAA6800020.1"/>
    <property type="molecule type" value="Genomic_DNA"/>
</dbReference>
<evidence type="ECO:0008006" key="3">
    <source>
        <dbReference type="Google" id="ProtNLM"/>
    </source>
</evidence>
<reference evidence="2" key="1">
    <citation type="submission" date="2020-01" db="EMBL/GenBank/DDBJ databases">
        <authorList>
            <person name="Meier V. D."/>
            <person name="Meier V D."/>
        </authorList>
    </citation>
    <scope>NUCLEOTIDE SEQUENCE</scope>
    <source>
        <strain evidence="2">HLG_WM_MAG_10</strain>
    </source>
</reference>
<accession>A0A6S6RXJ2</accession>
<feature type="chain" id="PRO_5028314629" description="DUF4136 domain-containing protein" evidence="1">
    <location>
        <begin position="22"/>
        <end position="191"/>
    </location>
</feature>
<organism evidence="2">
    <name type="scientific">uncultured Aureispira sp</name>
    <dbReference type="NCBI Taxonomy" id="1331704"/>
    <lineage>
        <taxon>Bacteria</taxon>
        <taxon>Pseudomonadati</taxon>
        <taxon>Bacteroidota</taxon>
        <taxon>Saprospiria</taxon>
        <taxon>Saprospirales</taxon>
        <taxon>Saprospiraceae</taxon>
        <taxon>Aureispira</taxon>
        <taxon>environmental samples</taxon>
    </lineage>
</organism>
<keyword evidence="1" id="KW-0732">Signal</keyword>
<protein>
    <recommendedName>
        <fullName evidence="3">DUF4136 domain-containing protein</fullName>
    </recommendedName>
</protein>
<evidence type="ECO:0000313" key="2">
    <source>
        <dbReference type="EMBL" id="CAA6800020.1"/>
    </source>
</evidence>
<proteinExistence type="predicted"/>